<evidence type="ECO:0000313" key="1">
    <source>
        <dbReference type="EMBL" id="VDM24183.1"/>
    </source>
</evidence>
<name>A0A0R3WTN0_HYDTA</name>
<dbReference type="EMBL" id="UYWX01003672">
    <property type="protein sequence ID" value="VDM24183.1"/>
    <property type="molecule type" value="Genomic_DNA"/>
</dbReference>
<dbReference type="Proteomes" id="UP000274429">
    <property type="component" value="Unassembled WGS sequence"/>
</dbReference>
<evidence type="ECO:0000313" key="3">
    <source>
        <dbReference type="WBParaSite" id="TTAC_0000412001-mRNA-1"/>
    </source>
</evidence>
<sequence length="63" mass="7165">MRRLSNTQSNAVLIPVALLVIRTTLPNRHSSSVQVVWSTQELLENFGQILRVSRLPSYLSFKV</sequence>
<keyword evidence="2" id="KW-1185">Reference proteome</keyword>
<dbReference type="AlphaFoldDB" id="A0A0R3WTN0"/>
<reference evidence="1 2" key="2">
    <citation type="submission" date="2018-11" db="EMBL/GenBank/DDBJ databases">
        <authorList>
            <consortium name="Pathogen Informatics"/>
        </authorList>
    </citation>
    <scope>NUCLEOTIDE SEQUENCE [LARGE SCALE GENOMIC DNA]</scope>
</reference>
<gene>
    <name evidence="1" type="ORF">TTAC_LOCUS4105</name>
</gene>
<reference evidence="3" key="1">
    <citation type="submission" date="2017-02" db="UniProtKB">
        <authorList>
            <consortium name="WormBaseParasite"/>
        </authorList>
    </citation>
    <scope>IDENTIFICATION</scope>
</reference>
<organism evidence="3">
    <name type="scientific">Hydatigena taeniaeformis</name>
    <name type="common">Feline tapeworm</name>
    <name type="synonym">Taenia taeniaeformis</name>
    <dbReference type="NCBI Taxonomy" id="6205"/>
    <lineage>
        <taxon>Eukaryota</taxon>
        <taxon>Metazoa</taxon>
        <taxon>Spiralia</taxon>
        <taxon>Lophotrochozoa</taxon>
        <taxon>Platyhelminthes</taxon>
        <taxon>Cestoda</taxon>
        <taxon>Eucestoda</taxon>
        <taxon>Cyclophyllidea</taxon>
        <taxon>Taeniidae</taxon>
        <taxon>Hydatigera</taxon>
    </lineage>
</organism>
<dbReference type="WBParaSite" id="TTAC_0000412001-mRNA-1">
    <property type="protein sequence ID" value="TTAC_0000412001-mRNA-1"/>
    <property type="gene ID" value="TTAC_0000412001"/>
</dbReference>
<proteinExistence type="predicted"/>
<evidence type="ECO:0000313" key="2">
    <source>
        <dbReference type="Proteomes" id="UP000274429"/>
    </source>
</evidence>
<protein>
    <submittedName>
        <fullName evidence="3">Secreted protein</fullName>
    </submittedName>
</protein>
<accession>A0A0R3WTN0</accession>